<evidence type="ECO:0000256" key="8">
    <source>
        <dbReference type="ARBA" id="ARBA00029447"/>
    </source>
</evidence>
<dbReference type="RefSeq" id="WP_093315138.1">
    <property type="nucleotide sequence ID" value="NZ_FNPV01000010.1"/>
</dbReference>
<dbReference type="CDD" id="cd06225">
    <property type="entry name" value="HAMP"/>
    <property type="match status" value="1"/>
</dbReference>
<dbReference type="InterPro" id="IPR033479">
    <property type="entry name" value="dCache_1"/>
</dbReference>
<keyword evidence="5 10" id="KW-1133">Transmembrane helix</keyword>
<dbReference type="PANTHER" id="PTHR32089:SF112">
    <property type="entry name" value="LYSOZYME-LIKE PROTEIN-RELATED"/>
    <property type="match status" value="1"/>
</dbReference>
<dbReference type="OrthoDB" id="9814363at2"/>
<evidence type="ECO:0000313" key="13">
    <source>
        <dbReference type="EMBL" id="SDZ15914.1"/>
    </source>
</evidence>
<evidence type="ECO:0000256" key="1">
    <source>
        <dbReference type="ARBA" id="ARBA00004651"/>
    </source>
</evidence>
<evidence type="ECO:0000256" key="5">
    <source>
        <dbReference type="ARBA" id="ARBA00022989"/>
    </source>
</evidence>
<evidence type="ECO:0000259" key="12">
    <source>
        <dbReference type="PROSITE" id="PS50885"/>
    </source>
</evidence>
<dbReference type="PROSITE" id="PS50885">
    <property type="entry name" value="HAMP"/>
    <property type="match status" value="1"/>
</dbReference>
<dbReference type="PANTHER" id="PTHR32089">
    <property type="entry name" value="METHYL-ACCEPTING CHEMOTAXIS PROTEIN MCPB"/>
    <property type="match status" value="1"/>
</dbReference>
<dbReference type="SMART" id="SM00283">
    <property type="entry name" value="MA"/>
    <property type="match status" value="1"/>
</dbReference>
<dbReference type="Gene3D" id="1.10.287.950">
    <property type="entry name" value="Methyl-accepting chemotaxis protein"/>
    <property type="match status" value="1"/>
</dbReference>
<evidence type="ECO:0000256" key="4">
    <source>
        <dbReference type="ARBA" id="ARBA00022692"/>
    </source>
</evidence>
<reference evidence="13 14" key="1">
    <citation type="submission" date="2016-10" db="EMBL/GenBank/DDBJ databases">
        <authorList>
            <person name="de Groot N.N."/>
        </authorList>
    </citation>
    <scope>NUCLEOTIDE SEQUENCE [LARGE SCALE GENOMIC DNA]</scope>
    <source>
        <strain evidence="13 14">APO</strain>
    </source>
</reference>
<dbReference type="EMBL" id="FNPV01000010">
    <property type="protein sequence ID" value="SDZ15914.1"/>
    <property type="molecule type" value="Genomic_DNA"/>
</dbReference>
<dbReference type="InterPro" id="IPR003660">
    <property type="entry name" value="HAMP_dom"/>
</dbReference>
<dbReference type="Proteomes" id="UP000199230">
    <property type="component" value="Unassembled WGS sequence"/>
</dbReference>
<dbReference type="SUPFAM" id="SSF103190">
    <property type="entry name" value="Sensory domain-like"/>
    <property type="match status" value="1"/>
</dbReference>
<dbReference type="GO" id="GO:0005886">
    <property type="term" value="C:plasma membrane"/>
    <property type="evidence" value="ECO:0007669"/>
    <property type="project" value="UniProtKB-SubCell"/>
</dbReference>
<sequence length="665" mass="73651">MSIKKQFPLMIIFILLMSFLAVGFTGSRIVRQLVQDQQYQLSDSMASTSVIDVNNFITEKMVYLEESGETVFQLIQNDVDPLEYVTKQTQRDEDIIAVYFGYEDGSEFISGDGWIPDSDWDWTQRPWYVEAVEEASTIFTSPYIDDTTEAMIISAAMPVYDDSNRLIGVVGADIDIKTVTAMISEANVSKDMSVFLMETTGSLVAHPDDTLITVDHVTHLDELYAFPDERLRADADRFSVGERNGVREFMIASDVNHIDWQVITTIDPTIITNEVTSTLRSLGLLLLGIFLVAALIGYRMSLRISKPIEELSRMIRKLSNYDLTIEENSLANQYAERKDEIGEITKALTTMQTNLSNLIKRISESAENVAASSEQLTATSNQSATAANEVAKTIEEIARGAVDQAKDTENGASHVHGLDQMIQSNQQYMHTLNDSAKKSDELKNEGRAMLQEVVTKTEQSRQATQEVNQVIIETNDSAYQIQNASTMIKSIAEQTNLLALNAAIESARAGEAGRGFAVVAEEIRKLAEQSNRFTEEIASVIEKLTEKTGNAVKTMESVSEITKDQTQGIYETNEKFDGIDKSIASMVSVIGDLNKSGEEMNRKKDEIIAVIENLSAVSEENAAGTEEASASVEEQTAAMDQIANTSEELSRLAQEMQASVSQFKM</sequence>
<organism evidence="13 14">
    <name type="scientific">Tindallia californiensis</name>
    <dbReference type="NCBI Taxonomy" id="159292"/>
    <lineage>
        <taxon>Bacteria</taxon>
        <taxon>Bacillati</taxon>
        <taxon>Bacillota</taxon>
        <taxon>Clostridia</taxon>
        <taxon>Peptostreptococcales</taxon>
        <taxon>Tindalliaceae</taxon>
        <taxon>Tindallia</taxon>
    </lineage>
</organism>
<dbReference type="STRING" id="159292.SAMN05192546_11070"/>
<keyword evidence="4 10" id="KW-0812">Transmembrane</keyword>
<feature type="domain" description="Methyl-accepting transducer" evidence="11">
    <location>
        <begin position="379"/>
        <end position="636"/>
    </location>
</feature>
<dbReference type="Pfam" id="PF00015">
    <property type="entry name" value="MCPsignal"/>
    <property type="match status" value="1"/>
</dbReference>
<dbReference type="Pfam" id="PF00672">
    <property type="entry name" value="HAMP"/>
    <property type="match status" value="1"/>
</dbReference>
<dbReference type="GO" id="GO:0006935">
    <property type="term" value="P:chemotaxis"/>
    <property type="evidence" value="ECO:0007669"/>
    <property type="project" value="UniProtKB-KW"/>
</dbReference>
<proteinExistence type="inferred from homology"/>
<evidence type="ECO:0000256" key="9">
    <source>
        <dbReference type="PROSITE-ProRule" id="PRU00284"/>
    </source>
</evidence>
<dbReference type="Gene3D" id="6.10.340.10">
    <property type="match status" value="1"/>
</dbReference>
<evidence type="ECO:0000259" key="11">
    <source>
        <dbReference type="PROSITE" id="PS50111"/>
    </source>
</evidence>
<dbReference type="InterPro" id="IPR029151">
    <property type="entry name" value="Sensor-like_sf"/>
</dbReference>
<dbReference type="SMART" id="SM00304">
    <property type="entry name" value="HAMP"/>
    <property type="match status" value="1"/>
</dbReference>
<name>A0A1H3QQW8_9FIRM</name>
<evidence type="ECO:0000256" key="3">
    <source>
        <dbReference type="ARBA" id="ARBA00022500"/>
    </source>
</evidence>
<dbReference type="AlphaFoldDB" id="A0A1H3QQW8"/>
<dbReference type="PROSITE" id="PS50111">
    <property type="entry name" value="CHEMOTAXIS_TRANSDUC_2"/>
    <property type="match status" value="1"/>
</dbReference>
<keyword evidence="6 10" id="KW-0472">Membrane</keyword>
<dbReference type="CDD" id="cd18774">
    <property type="entry name" value="PDC2_HK_sensor"/>
    <property type="match status" value="1"/>
</dbReference>
<evidence type="ECO:0000313" key="14">
    <source>
        <dbReference type="Proteomes" id="UP000199230"/>
    </source>
</evidence>
<keyword evidence="2" id="KW-1003">Cell membrane</keyword>
<dbReference type="InterPro" id="IPR004089">
    <property type="entry name" value="MCPsignal_dom"/>
</dbReference>
<dbReference type="Gene3D" id="3.30.450.20">
    <property type="entry name" value="PAS domain"/>
    <property type="match status" value="2"/>
</dbReference>
<dbReference type="Pfam" id="PF02743">
    <property type="entry name" value="dCache_1"/>
    <property type="match status" value="1"/>
</dbReference>
<feature type="transmembrane region" description="Helical" evidence="10">
    <location>
        <begin position="279"/>
        <end position="298"/>
    </location>
</feature>
<protein>
    <submittedName>
        <fullName evidence="13">Methyl-accepting chemotaxis sensory transducer with Cache sensor</fullName>
    </submittedName>
</protein>
<evidence type="ECO:0000256" key="7">
    <source>
        <dbReference type="ARBA" id="ARBA00023224"/>
    </source>
</evidence>
<dbReference type="CDD" id="cd12913">
    <property type="entry name" value="PDC1_MCP_like"/>
    <property type="match status" value="1"/>
</dbReference>
<keyword evidence="14" id="KW-1185">Reference proteome</keyword>
<gene>
    <name evidence="13" type="ORF">SAMN05192546_11070</name>
</gene>
<keyword evidence="7 9" id="KW-0807">Transducer</keyword>
<dbReference type="SUPFAM" id="SSF58104">
    <property type="entry name" value="Methyl-accepting chemotaxis protein (MCP) signaling domain"/>
    <property type="match status" value="1"/>
</dbReference>
<comment type="subcellular location">
    <subcellularLocation>
        <location evidence="1">Cell membrane</location>
        <topology evidence="1">Multi-pass membrane protein</topology>
    </subcellularLocation>
</comment>
<accession>A0A1H3QQW8</accession>
<evidence type="ECO:0000256" key="6">
    <source>
        <dbReference type="ARBA" id="ARBA00023136"/>
    </source>
</evidence>
<evidence type="ECO:0000256" key="2">
    <source>
        <dbReference type="ARBA" id="ARBA00022475"/>
    </source>
</evidence>
<evidence type="ECO:0000256" key="10">
    <source>
        <dbReference type="SAM" id="Phobius"/>
    </source>
</evidence>
<keyword evidence="3" id="KW-0145">Chemotaxis</keyword>
<comment type="similarity">
    <text evidence="8">Belongs to the methyl-accepting chemotaxis (MCP) protein family.</text>
</comment>
<feature type="domain" description="HAMP" evidence="12">
    <location>
        <begin position="302"/>
        <end position="360"/>
    </location>
</feature>
<dbReference type="GO" id="GO:0007165">
    <property type="term" value="P:signal transduction"/>
    <property type="evidence" value="ECO:0007669"/>
    <property type="project" value="UniProtKB-KW"/>
</dbReference>